<dbReference type="PRINTS" id="PR00469">
    <property type="entry name" value="PNDRDTASEII"/>
</dbReference>
<dbReference type="EC" id="1.8.1.9" evidence="4"/>
<dbReference type="Proteomes" id="UP000257559">
    <property type="component" value="Chromosome"/>
</dbReference>
<accession>A0A3B0PQ21</accession>
<dbReference type="PANTHER" id="PTHR48105">
    <property type="entry name" value="THIOREDOXIN REDUCTASE 1-RELATED-RELATED"/>
    <property type="match status" value="1"/>
</dbReference>
<reference evidence="5" key="1">
    <citation type="submission" date="2018-06" db="EMBL/GenBank/DDBJ databases">
        <authorList>
            <consortium name="Pathogen Informatics"/>
        </authorList>
    </citation>
    <scope>NUCLEOTIDE SEQUENCE [LARGE SCALE GENOMIC DNA]</scope>
    <source>
        <strain evidence="5">NCTC10132</strain>
    </source>
</reference>
<evidence type="ECO:0000313" key="4">
    <source>
        <dbReference type="EMBL" id="SYV97897.1"/>
    </source>
</evidence>
<keyword evidence="2 4" id="KW-0560">Oxidoreductase</keyword>
<sequence length="53" mass="5607">MENRKIYDLAIIGGGPAGLNAALYASRANLNVVFIEKSAPGGKLSSTSKIENW</sequence>
<dbReference type="InterPro" id="IPR050097">
    <property type="entry name" value="Ferredoxin-NADP_redctase_2"/>
</dbReference>
<dbReference type="Pfam" id="PF07992">
    <property type="entry name" value="Pyr_redox_2"/>
    <property type="match status" value="1"/>
</dbReference>
<dbReference type="Gene3D" id="3.50.50.60">
    <property type="entry name" value="FAD/NAD(P)-binding domain"/>
    <property type="match status" value="1"/>
</dbReference>
<dbReference type="AlphaFoldDB" id="A0A3B0PQ21"/>
<feature type="non-terminal residue" evidence="4">
    <location>
        <position position="53"/>
    </location>
</feature>
<organism evidence="4 5">
    <name type="scientific">Mycoplasmopsis edwardii</name>
    <dbReference type="NCBI Taxonomy" id="53558"/>
    <lineage>
        <taxon>Bacteria</taxon>
        <taxon>Bacillati</taxon>
        <taxon>Mycoplasmatota</taxon>
        <taxon>Mycoplasmoidales</taxon>
        <taxon>Metamycoplasmataceae</taxon>
        <taxon>Mycoplasmopsis</taxon>
    </lineage>
</organism>
<evidence type="ECO:0000259" key="3">
    <source>
        <dbReference type="Pfam" id="PF07992"/>
    </source>
</evidence>
<evidence type="ECO:0000256" key="1">
    <source>
        <dbReference type="ARBA" id="ARBA00022630"/>
    </source>
</evidence>
<evidence type="ECO:0000256" key="2">
    <source>
        <dbReference type="ARBA" id="ARBA00023002"/>
    </source>
</evidence>
<protein>
    <submittedName>
        <fullName evidence="4">Thioredoxin reductase</fullName>
        <ecNumber evidence="4">1.8.1.9</ecNumber>
    </submittedName>
</protein>
<evidence type="ECO:0000313" key="5">
    <source>
        <dbReference type="Proteomes" id="UP000257559"/>
    </source>
</evidence>
<keyword evidence="1" id="KW-0285">Flavoprotein</keyword>
<proteinExistence type="predicted"/>
<feature type="domain" description="FAD/NAD(P)-binding" evidence="3">
    <location>
        <begin position="7"/>
        <end position="50"/>
    </location>
</feature>
<dbReference type="InterPro" id="IPR023753">
    <property type="entry name" value="FAD/NAD-binding_dom"/>
</dbReference>
<keyword evidence="5" id="KW-1185">Reference proteome</keyword>
<dbReference type="InterPro" id="IPR036188">
    <property type="entry name" value="FAD/NAD-bd_sf"/>
</dbReference>
<gene>
    <name evidence="4" type="primary">trxB_2</name>
    <name evidence="4" type="ORF">NCTC10132_01268</name>
</gene>
<dbReference type="EMBL" id="LS991951">
    <property type="protein sequence ID" value="SYV97897.1"/>
    <property type="molecule type" value="Genomic_DNA"/>
</dbReference>
<dbReference type="SUPFAM" id="SSF51905">
    <property type="entry name" value="FAD/NAD(P)-binding domain"/>
    <property type="match status" value="1"/>
</dbReference>
<dbReference type="KEGG" id="medw:NCTC10132_01268"/>
<name>A0A3B0PQ21_9BACT</name>
<dbReference type="GO" id="GO:0004791">
    <property type="term" value="F:thioredoxin-disulfide reductase (NADPH) activity"/>
    <property type="evidence" value="ECO:0007669"/>
    <property type="project" value="UniProtKB-EC"/>
</dbReference>